<dbReference type="KEGG" id="pseg:D3H65_12205"/>
<reference evidence="3 4" key="1">
    <citation type="submission" date="2018-09" db="EMBL/GenBank/DDBJ databases">
        <title>Genome sequencing of strain 6GH32-13.</title>
        <authorList>
            <person name="Weon H.-Y."/>
            <person name="Heo J."/>
            <person name="Kwon S.-W."/>
        </authorList>
    </citation>
    <scope>NUCLEOTIDE SEQUENCE [LARGE SCALE GENOMIC DNA]</scope>
    <source>
        <strain evidence="3 4">5GH32-13</strain>
    </source>
</reference>
<organism evidence="3 4">
    <name type="scientific">Paraflavitalea soli</name>
    <dbReference type="NCBI Taxonomy" id="2315862"/>
    <lineage>
        <taxon>Bacteria</taxon>
        <taxon>Pseudomonadati</taxon>
        <taxon>Bacteroidota</taxon>
        <taxon>Chitinophagia</taxon>
        <taxon>Chitinophagales</taxon>
        <taxon>Chitinophagaceae</taxon>
        <taxon>Paraflavitalea</taxon>
    </lineage>
</organism>
<dbReference type="AlphaFoldDB" id="A0A3B7MKJ6"/>
<dbReference type="RefSeq" id="WP_119050583.1">
    <property type="nucleotide sequence ID" value="NZ_CP032157.1"/>
</dbReference>
<dbReference type="GO" id="GO:0006508">
    <property type="term" value="P:proteolysis"/>
    <property type="evidence" value="ECO:0007669"/>
    <property type="project" value="InterPro"/>
</dbReference>
<gene>
    <name evidence="3" type="ORF">D3H65_12205</name>
</gene>
<evidence type="ECO:0000313" key="4">
    <source>
        <dbReference type="Proteomes" id="UP000263900"/>
    </source>
</evidence>
<dbReference type="Pfam" id="PF03572">
    <property type="entry name" value="Peptidase_S41"/>
    <property type="match status" value="1"/>
</dbReference>
<evidence type="ECO:0000256" key="1">
    <source>
        <dbReference type="SAM" id="SignalP"/>
    </source>
</evidence>
<keyword evidence="1" id="KW-0732">Signal</keyword>
<dbReference type="Gene3D" id="3.90.226.10">
    <property type="entry name" value="2-enoyl-CoA Hydratase, Chain A, domain 1"/>
    <property type="match status" value="1"/>
</dbReference>
<evidence type="ECO:0000259" key="2">
    <source>
        <dbReference type="Pfam" id="PF03572"/>
    </source>
</evidence>
<accession>A0A3B7MKJ6</accession>
<dbReference type="InterPro" id="IPR005151">
    <property type="entry name" value="Tail-specific_protease"/>
</dbReference>
<dbReference type="OrthoDB" id="2327485at2"/>
<evidence type="ECO:0000313" key="3">
    <source>
        <dbReference type="EMBL" id="AXY74698.1"/>
    </source>
</evidence>
<sequence length="470" mass="53265">MKYMMVMALLCLAASVKSQTCACEKEFLHVKNIVEHNFAGYADRVKALSKAGYEKKVHQLLQLTRNKFSSDNCPLIIYQYLKIFKSHHLGFAPNYDPAKTDTDFVNHRPVYNITDEEIARLKQSRSWEGIYYFTYDSSTKIAVIKDPTDIHDYIGVTIESTRPTWKKGLIKFEGKLENDSILSGLLYMRNHRPKFEGFWLHDNNNMISGDWRREGAPAPVKQAAANSSPGERIPTIHAKNLSANTFYLKIGSSDLKHKPAIDSILKANEGLLNSIPNLVLDFRDNGGGADATWAPLIPYLYTQPIKEIGADVWATELTIAGYKKYLEDKNLPQANRDRLLRKIAKMEAAKGKWIRGNEDEINSSFTAKPFPQKVVILINRWCGSATEEFLLAAQQSTKVILVGENTIGNLDYSNVVEVPFSCYPYTLTYATTRSRRLDMGQGIDNVGIAPKYRLAEEADWIQETLRILEH</sequence>
<dbReference type="EMBL" id="CP032157">
    <property type="protein sequence ID" value="AXY74698.1"/>
    <property type="molecule type" value="Genomic_DNA"/>
</dbReference>
<dbReference type="SUPFAM" id="SSF52096">
    <property type="entry name" value="ClpP/crotonase"/>
    <property type="match status" value="1"/>
</dbReference>
<protein>
    <recommendedName>
        <fullName evidence="2">Tail specific protease domain-containing protein</fullName>
    </recommendedName>
</protein>
<dbReference type="InterPro" id="IPR029045">
    <property type="entry name" value="ClpP/crotonase-like_dom_sf"/>
</dbReference>
<feature type="domain" description="Tail specific protease" evidence="2">
    <location>
        <begin position="247"/>
        <end position="452"/>
    </location>
</feature>
<name>A0A3B7MKJ6_9BACT</name>
<feature type="chain" id="PRO_5017744042" description="Tail specific protease domain-containing protein" evidence="1">
    <location>
        <begin position="23"/>
        <end position="470"/>
    </location>
</feature>
<feature type="signal peptide" evidence="1">
    <location>
        <begin position="1"/>
        <end position="22"/>
    </location>
</feature>
<proteinExistence type="predicted"/>
<keyword evidence="4" id="KW-1185">Reference proteome</keyword>
<dbReference type="GO" id="GO:0008236">
    <property type="term" value="F:serine-type peptidase activity"/>
    <property type="evidence" value="ECO:0007669"/>
    <property type="project" value="InterPro"/>
</dbReference>
<dbReference type="Proteomes" id="UP000263900">
    <property type="component" value="Chromosome"/>
</dbReference>